<evidence type="ECO:0000256" key="7">
    <source>
        <dbReference type="ARBA" id="ARBA00023180"/>
    </source>
</evidence>
<evidence type="ECO:0000256" key="4">
    <source>
        <dbReference type="ARBA" id="ARBA00022989"/>
    </source>
</evidence>
<dbReference type="SUPFAM" id="SSF52058">
    <property type="entry name" value="L domain-like"/>
    <property type="match status" value="1"/>
</dbReference>
<dbReference type="GO" id="GO:0016020">
    <property type="term" value="C:membrane"/>
    <property type="evidence" value="ECO:0007669"/>
    <property type="project" value="UniProtKB-SubCell"/>
</dbReference>
<keyword evidence="7" id="KW-0325">Glycoprotein</keyword>
<keyword evidence="5" id="KW-0472">Membrane</keyword>
<evidence type="ECO:0000256" key="1">
    <source>
        <dbReference type="ARBA" id="ARBA00004479"/>
    </source>
</evidence>
<dbReference type="InterPro" id="IPR001611">
    <property type="entry name" value="Leu-rich_rpt"/>
</dbReference>
<dbReference type="PANTHER" id="PTHR48063">
    <property type="entry name" value="LRR RECEPTOR-LIKE KINASE"/>
    <property type="match status" value="1"/>
</dbReference>
<keyword evidence="8" id="KW-1185">Reference proteome</keyword>
<dbReference type="RefSeq" id="XP_027186038.1">
    <property type="nucleotide sequence ID" value="XM_027330237.1"/>
</dbReference>
<proteinExistence type="predicted"/>
<gene>
    <name evidence="9" type="primary">LOC101497705</name>
</gene>
<dbReference type="InterPro" id="IPR046956">
    <property type="entry name" value="RLP23-like"/>
</dbReference>
<dbReference type="Pfam" id="PF00560">
    <property type="entry name" value="LRR_1"/>
    <property type="match status" value="1"/>
</dbReference>
<dbReference type="PRINTS" id="PR00019">
    <property type="entry name" value="LEURICHRPT"/>
</dbReference>
<evidence type="ECO:0000256" key="3">
    <source>
        <dbReference type="ARBA" id="ARBA00022729"/>
    </source>
</evidence>
<keyword evidence="2" id="KW-0812">Transmembrane</keyword>
<dbReference type="Proteomes" id="UP000087171">
    <property type="component" value="Unplaced"/>
</dbReference>
<evidence type="ECO:0000256" key="2">
    <source>
        <dbReference type="ARBA" id="ARBA00022692"/>
    </source>
</evidence>
<name>A0A3Q7XI20_CICAR</name>
<comment type="subcellular location">
    <subcellularLocation>
        <location evidence="1">Membrane</location>
        <topology evidence="1">Single-pass type I membrane protein</topology>
    </subcellularLocation>
</comment>
<keyword evidence="6" id="KW-0675">Receptor</keyword>
<organism evidence="8 9">
    <name type="scientific">Cicer arietinum</name>
    <name type="common">Chickpea</name>
    <name type="synonym">Garbanzo</name>
    <dbReference type="NCBI Taxonomy" id="3827"/>
    <lineage>
        <taxon>Eukaryota</taxon>
        <taxon>Viridiplantae</taxon>
        <taxon>Streptophyta</taxon>
        <taxon>Embryophyta</taxon>
        <taxon>Tracheophyta</taxon>
        <taxon>Spermatophyta</taxon>
        <taxon>Magnoliopsida</taxon>
        <taxon>eudicotyledons</taxon>
        <taxon>Gunneridae</taxon>
        <taxon>Pentapetalae</taxon>
        <taxon>rosids</taxon>
        <taxon>fabids</taxon>
        <taxon>Fabales</taxon>
        <taxon>Fabaceae</taxon>
        <taxon>Papilionoideae</taxon>
        <taxon>50 kb inversion clade</taxon>
        <taxon>NPAAA clade</taxon>
        <taxon>Hologalegina</taxon>
        <taxon>IRL clade</taxon>
        <taxon>Cicereae</taxon>
        <taxon>Cicer</taxon>
    </lineage>
</organism>
<evidence type="ECO:0000313" key="9">
    <source>
        <dbReference type="RefSeq" id="XP_027186038.1"/>
    </source>
</evidence>
<reference evidence="9" key="1">
    <citation type="submission" date="2025-08" db="UniProtKB">
        <authorList>
            <consortium name="RefSeq"/>
        </authorList>
    </citation>
    <scope>IDENTIFICATION</scope>
    <source>
        <tissue evidence="9">Etiolated seedlings</tissue>
    </source>
</reference>
<accession>A0A3Q7XI20</accession>
<dbReference type="InterPro" id="IPR032675">
    <property type="entry name" value="LRR_dom_sf"/>
</dbReference>
<evidence type="ECO:0000256" key="6">
    <source>
        <dbReference type="ARBA" id="ARBA00023170"/>
    </source>
</evidence>
<dbReference type="AlphaFoldDB" id="A0A3Q7XI20"/>
<protein>
    <submittedName>
        <fullName evidence="9">Probable LRR receptor-like serine/threonine-protein kinase At2g23950</fullName>
    </submittedName>
</protein>
<evidence type="ECO:0000313" key="8">
    <source>
        <dbReference type="Proteomes" id="UP000087171"/>
    </source>
</evidence>
<keyword evidence="4" id="KW-1133">Transmembrane helix</keyword>
<keyword evidence="3" id="KW-0732">Signal</keyword>
<evidence type="ECO:0000256" key="5">
    <source>
        <dbReference type="ARBA" id="ARBA00023136"/>
    </source>
</evidence>
<dbReference type="OrthoDB" id="8731593at2759"/>
<dbReference type="Gene3D" id="3.80.10.10">
    <property type="entry name" value="Ribonuclease Inhibitor"/>
    <property type="match status" value="1"/>
</dbReference>
<dbReference type="PANTHER" id="PTHR48063:SF16">
    <property type="entry name" value="LRR RECEPTOR-LIKE SERINE_THREONINE-PROTEIN KINASE GSO1"/>
    <property type="match status" value="1"/>
</dbReference>
<sequence>MSNMHQLSSLDLSSNRLSGTIPSSLSFLSFLGSLDLSDNNLFGAIPYTGQMTTFDATDFTENPGLCGPPLPVRCSAGILVPYFILIIKSSWGDIYFDFVDHVVDKLSRLTHRQGINHGQRRKIHHRRQFICIYRYVKINELDPCTLILLCTRFASLNILA</sequence>